<dbReference type="FunFam" id="3.30.565.10:FF:000006">
    <property type="entry name" value="Sensor histidine kinase WalK"/>
    <property type="match status" value="1"/>
</dbReference>
<evidence type="ECO:0000256" key="5">
    <source>
        <dbReference type="ARBA" id="ARBA00022553"/>
    </source>
</evidence>
<dbReference type="PROSITE" id="PS50885">
    <property type="entry name" value="HAMP"/>
    <property type="match status" value="1"/>
</dbReference>
<dbReference type="InterPro" id="IPR036097">
    <property type="entry name" value="HisK_dim/P_sf"/>
</dbReference>
<dbReference type="InterPro" id="IPR005467">
    <property type="entry name" value="His_kinase_dom"/>
</dbReference>
<evidence type="ECO:0000256" key="10">
    <source>
        <dbReference type="ARBA" id="ARBA00022840"/>
    </source>
</evidence>
<organism evidence="17 18">
    <name type="scientific">Reinekea marinisedimentorum</name>
    <dbReference type="NCBI Taxonomy" id="230495"/>
    <lineage>
        <taxon>Bacteria</taxon>
        <taxon>Pseudomonadati</taxon>
        <taxon>Pseudomonadota</taxon>
        <taxon>Gammaproteobacteria</taxon>
        <taxon>Oceanospirillales</taxon>
        <taxon>Saccharospirillaceae</taxon>
        <taxon>Reinekea</taxon>
    </lineage>
</organism>
<keyword evidence="13 14" id="KW-0472">Membrane</keyword>
<dbReference type="SUPFAM" id="SSF158472">
    <property type="entry name" value="HAMP domain-like"/>
    <property type="match status" value="1"/>
</dbReference>
<dbReference type="SUPFAM" id="SSF47384">
    <property type="entry name" value="Homodimeric domain of signal transducing histidine kinase"/>
    <property type="match status" value="1"/>
</dbReference>
<dbReference type="EMBL" id="SLZR01000014">
    <property type="protein sequence ID" value="TCS38908.1"/>
    <property type="molecule type" value="Genomic_DNA"/>
</dbReference>
<dbReference type="CDD" id="cd00082">
    <property type="entry name" value="HisKA"/>
    <property type="match status" value="1"/>
</dbReference>
<dbReference type="InterPro" id="IPR003594">
    <property type="entry name" value="HATPase_dom"/>
</dbReference>
<evidence type="ECO:0000313" key="18">
    <source>
        <dbReference type="Proteomes" id="UP000295793"/>
    </source>
</evidence>
<dbReference type="InterPro" id="IPR003661">
    <property type="entry name" value="HisK_dim/P_dom"/>
</dbReference>
<feature type="domain" description="HAMP" evidence="16">
    <location>
        <begin position="196"/>
        <end position="248"/>
    </location>
</feature>
<evidence type="ECO:0000256" key="13">
    <source>
        <dbReference type="ARBA" id="ARBA00023136"/>
    </source>
</evidence>
<dbReference type="SMART" id="SM00304">
    <property type="entry name" value="HAMP"/>
    <property type="match status" value="1"/>
</dbReference>
<dbReference type="InterPro" id="IPR003660">
    <property type="entry name" value="HAMP_dom"/>
</dbReference>
<dbReference type="SUPFAM" id="SSF55874">
    <property type="entry name" value="ATPase domain of HSP90 chaperone/DNA topoisomerase II/histidine kinase"/>
    <property type="match status" value="1"/>
</dbReference>
<keyword evidence="12" id="KW-0902">Two-component regulatory system</keyword>
<evidence type="ECO:0000256" key="4">
    <source>
        <dbReference type="ARBA" id="ARBA00022475"/>
    </source>
</evidence>
<dbReference type="Gene3D" id="6.10.340.10">
    <property type="match status" value="1"/>
</dbReference>
<reference evidence="17 18" key="1">
    <citation type="submission" date="2019-03" db="EMBL/GenBank/DDBJ databases">
        <title>Genomic Encyclopedia of Archaeal and Bacterial Type Strains, Phase II (KMG-II): from individual species to whole genera.</title>
        <authorList>
            <person name="Goeker M."/>
        </authorList>
    </citation>
    <scope>NUCLEOTIDE SEQUENCE [LARGE SCALE GENOMIC DNA]</scope>
    <source>
        <strain evidence="17 18">DSM 15388</strain>
    </source>
</reference>
<comment type="catalytic activity">
    <reaction evidence="1">
        <text>ATP + protein L-histidine = ADP + protein N-phospho-L-histidine.</text>
        <dbReference type="EC" id="2.7.13.3"/>
    </reaction>
</comment>
<dbReference type="SMART" id="SM00388">
    <property type="entry name" value="HisKA"/>
    <property type="match status" value="1"/>
</dbReference>
<gene>
    <name evidence="17" type="ORF">BCF53_11473</name>
</gene>
<evidence type="ECO:0000256" key="2">
    <source>
        <dbReference type="ARBA" id="ARBA00004651"/>
    </source>
</evidence>
<evidence type="ECO:0000256" key="1">
    <source>
        <dbReference type="ARBA" id="ARBA00000085"/>
    </source>
</evidence>
<evidence type="ECO:0000256" key="7">
    <source>
        <dbReference type="ARBA" id="ARBA00022692"/>
    </source>
</evidence>
<keyword evidence="7 14" id="KW-0812">Transmembrane</keyword>
<name>A0A4R3I066_9GAMM</name>
<evidence type="ECO:0000259" key="15">
    <source>
        <dbReference type="PROSITE" id="PS50109"/>
    </source>
</evidence>
<evidence type="ECO:0000256" key="14">
    <source>
        <dbReference type="SAM" id="Phobius"/>
    </source>
</evidence>
<comment type="caution">
    <text evidence="17">The sequence shown here is derived from an EMBL/GenBank/DDBJ whole genome shotgun (WGS) entry which is preliminary data.</text>
</comment>
<dbReference type="AlphaFoldDB" id="A0A4R3I066"/>
<dbReference type="GO" id="GO:0005886">
    <property type="term" value="C:plasma membrane"/>
    <property type="evidence" value="ECO:0007669"/>
    <property type="project" value="UniProtKB-SubCell"/>
</dbReference>
<dbReference type="PRINTS" id="PR00344">
    <property type="entry name" value="BCTRLSENSOR"/>
</dbReference>
<dbReference type="Pfam" id="PF00672">
    <property type="entry name" value="HAMP"/>
    <property type="match status" value="1"/>
</dbReference>
<protein>
    <recommendedName>
        <fullName evidence="3">histidine kinase</fullName>
        <ecNumber evidence="3">2.7.13.3</ecNumber>
    </recommendedName>
</protein>
<keyword evidence="5" id="KW-0597">Phosphoprotein</keyword>
<proteinExistence type="predicted"/>
<keyword evidence="9 17" id="KW-0418">Kinase</keyword>
<dbReference type="RefSeq" id="WP_132702710.1">
    <property type="nucleotide sequence ID" value="NZ_SLZR01000014.1"/>
</dbReference>
<dbReference type="PANTHER" id="PTHR45528:SF1">
    <property type="entry name" value="SENSOR HISTIDINE KINASE CPXA"/>
    <property type="match status" value="1"/>
</dbReference>
<dbReference type="OrthoDB" id="9804645at2"/>
<dbReference type="EC" id="2.7.13.3" evidence="3"/>
<dbReference type="PANTHER" id="PTHR45528">
    <property type="entry name" value="SENSOR HISTIDINE KINASE CPXA"/>
    <property type="match status" value="1"/>
</dbReference>
<dbReference type="PROSITE" id="PS50109">
    <property type="entry name" value="HIS_KIN"/>
    <property type="match status" value="1"/>
</dbReference>
<evidence type="ECO:0000256" key="11">
    <source>
        <dbReference type="ARBA" id="ARBA00022989"/>
    </source>
</evidence>
<feature type="transmembrane region" description="Helical" evidence="14">
    <location>
        <begin position="176"/>
        <end position="199"/>
    </location>
</feature>
<dbReference type="InterPro" id="IPR050398">
    <property type="entry name" value="HssS/ArlS-like"/>
</dbReference>
<evidence type="ECO:0000256" key="6">
    <source>
        <dbReference type="ARBA" id="ARBA00022679"/>
    </source>
</evidence>
<evidence type="ECO:0000259" key="16">
    <source>
        <dbReference type="PROSITE" id="PS50885"/>
    </source>
</evidence>
<dbReference type="SMART" id="SM00387">
    <property type="entry name" value="HATPase_c"/>
    <property type="match status" value="1"/>
</dbReference>
<dbReference type="Pfam" id="PF02518">
    <property type="entry name" value="HATPase_c"/>
    <property type="match status" value="1"/>
</dbReference>
<keyword evidence="8" id="KW-0547">Nucleotide-binding</keyword>
<dbReference type="InterPro" id="IPR004358">
    <property type="entry name" value="Sig_transdc_His_kin-like_C"/>
</dbReference>
<evidence type="ECO:0000256" key="9">
    <source>
        <dbReference type="ARBA" id="ARBA00022777"/>
    </source>
</evidence>
<dbReference type="GO" id="GO:0005524">
    <property type="term" value="F:ATP binding"/>
    <property type="evidence" value="ECO:0007669"/>
    <property type="project" value="UniProtKB-KW"/>
</dbReference>
<accession>A0A4R3I066</accession>
<keyword evidence="18" id="KW-1185">Reference proteome</keyword>
<dbReference type="Gene3D" id="3.30.565.10">
    <property type="entry name" value="Histidine kinase-like ATPase, C-terminal domain"/>
    <property type="match status" value="1"/>
</dbReference>
<keyword evidence="4" id="KW-1003">Cell membrane</keyword>
<dbReference type="Proteomes" id="UP000295793">
    <property type="component" value="Unassembled WGS sequence"/>
</dbReference>
<keyword evidence="10" id="KW-0067">ATP-binding</keyword>
<dbReference type="CDD" id="cd06225">
    <property type="entry name" value="HAMP"/>
    <property type="match status" value="1"/>
</dbReference>
<feature type="domain" description="Histidine kinase" evidence="15">
    <location>
        <begin position="256"/>
        <end position="472"/>
    </location>
</feature>
<evidence type="ECO:0000256" key="8">
    <source>
        <dbReference type="ARBA" id="ARBA00022741"/>
    </source>
</evidence>
<keyword evidence="11 14" id="KW-1133">Transmembrane helix</keyword>
<dbReference type="GO" id="GO:0000155">
    <property type="term" value="F:phosphorelay sensor kinase activity"/>
    <property type="evidence" value="ECO:0007669"/>
    <property type="project" value="InterPro"/>
</dbReference>
<feature type="transmembrane region" description="Helical" evidence="14">
    <location>
        <begin position="6"/>
        <end position="28"/>
    </location>
</feature>
<evidence type="ECO:0000256" key="3">
    <source>
        <dbReference type="ARBA" id="ARBA00012438"/>
    </source>
</evidence>
<dbReference type="InterPro" id="IPR036890">
    <property type="entry name" value="HATPase_C_sf"/>
</dbReference>
<dbReference type="Gene3D" id="1.10.287.130">
    <property type="match status" value="1"/>
</dbReference>
<keyword evidence="6" id="KW-0808">Transferase</keyword>
<sequence>MRLSLFTKIFIVLLLSSLITLIGISLLINVSFRGGLQNYLNNSEIEKAESIASFLINFYSDRDGWQEVEQNSIVWRAAIDSIGEKLPPEHANLLSTEELINAETSPFFARLSFYDANGNNLAGYAVEDIPQRNDLLQPSIPVIKDDQQVGTIYILQKKSITGPLAEGFFNEQMKSFYIIFFISAIFTFGLALVLVRYFLKPLNDLQKGSQELMEGNLEYKIYPQGNDELADLSHAFNKMTAALKNQKETRDQWLSDISHELRTPISVLRSEIEAIEDGIRKPEPRYISSLHRQVLNLADLVEDLYQLSLTDSGVEIKPTDTVSLTKIVESVAEQFSIRFGQKNIRIVRQYMANLDLRLKADSKSLTQLVTNLFENSLRYTDENGVLQVTLINQPEHLILVMDDSTPTVPNESIPKLFDRLYRVDKSRSRANGGSGLGMSICQNIVNAHNGNITAAQSNLGGLRVEIRLPKENS</sequence>
<comment type="subcellular location">
    <subcellularLocation>
        <location evidence="2">Cell membrane</location>
        <topology evidence="2">Multi-pass membrane protein</topology>
    </subcellularLocation>
</comment>
<evidence type="ECO:0000256" key="12">
    <source>
        <dbReference type="ARBA" id="ARBA00023012"/>
    </source>
</evidence>
<dbReference type="Pfam" id="PF00512">
    <property type="entry name" value="HisKA"/>
    <property type="match status" value="1"/>
</dbReference>
<evidence type="ECO:0000313" key="17">
    <source>
        <dbReference type="EMBL" id="TCS38908.1"/>
    </source>
</evidence>